<protein>
    <submittedName>
        <fullName evidence="1">Uncharacterized protein</fullName>
    </submittedName>
</protein>
<evidence type="ECO:0000313" key="1">
    <source>
        <dbReference type="EMBL" id="ROL49806.1"/>
    </source>
</evidence>
<dbReference type="AlphaFoldDB" id="A0A3N0YUD4"/>
<dbReference type="EMBL" id="RJVU01026436">
    <property type="protein sequence ID" value="ROL49806.1"/>
    <property type="molecule type" value="Genomic_DNA"/>
</dbReference>
<organism evidence="1 2">
    <name type="scientific">Anabarilius grahami</name>
    <name type="common">Kanglang fish</name>
    <name type="synonym">Barilius grahami</name>
    <dbReference type="NCBI Taxonomy" id="495550"/>
    <lineage>
        <taxon>Eukaryota</taxon>
        <taxon>Metazoa</taxon>
        <taxon>Chordata</taxon>
        <taxon>Craniata</taxon>
        <taxon>Vertebrata</taxon>
        <taxon>Euteleostomi</taxon>
        <taxon>Actinopterygii</taxon>
        <taxon>Neopterygii</taxon>
        <taxon>Teleostei</taxon>
        <taxon>Ostariophysi</taxon>
        <taxon>Cypriniformes</taxon>
        <taxon>Xenocyprididae</taxon>
        <taxon>Xenocypridinae</taxon>
        <taxon>Xenocypridinae incertae sedis</taxon>
        <taxon>Anabarilius</taxon>
    </lineage>
</organism>
<gene>
    <name evidence="1" type="ORF">DPX16_13471</name>
</gene>
<dbReference type="Proteomes" id="UP000281406">
    <property type="component" value="Unassembled WGS sequence"/>
</dbReference>
<reference evidence="1 2" key="1">
    <citation type="submission" date="2018-10" db="EMBL/GenBank/DDBJ databases">
        <title>Genome assembly for a Yunnan-Guizhou Plateau 3E fish, Anabarilius grahami (Regan), and its evolutionary and genetic applications.</title>
        <authorList>
            <person name="Jiang W."/>
        </authorList>
    </citation>
    <scope>NUCLEOTIDE SEQUENCE [LARGE SCALE GENOMIC DNA]</scope>
    <source>
        <strain evidence="1">AG-KIZ</strain>
        <tissue evidence="1">Muscle</tissue>
    </source>
</reference>
<comment type="caution">
    <text evidence="1">The sequence shown here is derived from an EMBL/GenBank/DDBJ whole genome shotgun (WGS) entry which is preliminary data.</text>
</comment>
<sequence length="118" mass="13225">MQMPATNAKIGSSYADHRRCDEVNGVAPTAELQQDFHSPVDSGALRRLTPQRAQMRPPLKFSLSRSCLHERKVVTVKGERERRADSMHVCVGVRAPAGYVLLWRLSAAIPQFKRIDSL</sequence>
<accession>A0A3N0YUD4</accession>
<proteinExistence type="predicted"/>
<keyword evidence="2" id="KW-1185">Reference proteome</keyword>
<name>A0A3N0YUD4_ANAGA</name>
<evidence type="ECO:0000313" key="2">
    <source>
        <dbReference type="Proteomes" id="UP000281406"/>
    </source>
</evidence>